<dbReference type="PANTHER" id="PTHR48106:SF13">
    <property type="entry name" value="QUINONE OXIDOREDUCTASE-RELATED"/>
    <property type="match status" value="1"/>
</dbReference>
<dbReference type="GO" id="GO:0070402">
    <property type="term" value="F:NADPH binding"/>
    <property type="evidence" value="ECO:0007669"/>
    <property type="project" value="TreeGrafter"/>
</dbReference>
<sequence length="435" mass="46153">MVKAIRVHELGGPEVLKWEDVELGEPKEGEIRVKNKAIGLNFIDVYFRKGVYKTPTLPYIPGMEATGVVTAVGPGLTDRQVGDLVAYAGDPMGSYAEEQILPANKVVPVPPSIDPIVAASIILKGMTAQFLLRRCFKVEPGHTILVHAAAGGVGSLLSQWANALGAIVIGTVSTKEKAVQAKDDGCHHVIIYKEEDFVARVNEITSGNGVDVVYDAVGKDTFQVCHKGPNKNLHCDSHLHKEYIYKSAAFTLASPLNTTSTASITTTFEVPSTEIDCGWLQLGVVALNSDRSVEVEVVKTQNPVASSLQVHGDVGSDKANGTGDEDGEAGVGAAGSLACLKPRGYMVNFGQSSGTPDPLPLSALSAKSLFLTRPSLMQYTATQDELLATAGEVFANVESGILRVRVNHTYPLSQAAQAHADLESRKITGSVVLIP</sequence>
<dbReference type="GO" id="GO:0003960">
    <property type="term" value="F:quinone reductase (NADPH) activity"/>
    <property type="evidence" value="ECO:0007669"/>
    <property type="project" value="InterPro"/>
</dbReference>
<dbReference type="SUPFAM" id="SSF51735">
    <property type="entry name" value="NAD(P)-binding Rossmann-fold domains"/>
    <property type="match status" value="1"/>
</dbReference>
<dbReference type="InterPro" id="IPR013149">
    <property type="entry name" value="ADH-like_C"/>
</dbReference>
<dbReference type="InterPro" id="IPR013154">
    <property type="entry name" value="ADH-like_N"/>
</dbReference>
<name>A0A7N2KUF7_QUELO</name>
<dbReference type="Gene3D" id="3.40.50.720">
    <property type="entry name" value="NAD(P)-binding Rossmann-like Domain"/>
    <property type="match status" value="2"/>
</dbReference>
<dbReference type="InterPro" id="IPR036291">
    <property type="entry name" value="NAD(P)-bd_dom_sf"/>
</dbReference>
<reference evidence="4" key="2">
    <citation type="submission" date="2021-01" db="UniProtKB">
        <authorList>
            <consortium name="EnsemblPlants"/>
        </authorList>
    </citation>
    <scope>IDENTIFICATION</scope>
</reference>
<keyword evidence="2" id="KW-0560">Oxidoreductase</keyword>
<dbReference type="OMA" id="KGMTAHY"/>
<evidence type="ECO:0000256" key="1">
    <source>
        <dbReference type="ARBA" id="ARBA00022857"/>
    </source>
</evidence>
<dbReference type="InterPro" id="IPR047618">
    <property type="entry name" value="QOR-like"/>
</dbReference>
<protein>
    <recommendedName>
        <fullName evidence="3">Enoyl reductase (ER) domain-containing protein</fullName>
    </recommendedName>
</protein>
<dbReference type="AlphaFoldDB" id="A0A7N2KUF7"/>
<dbReference type="Proteomes" id="UP000594261">
    <property type="component" value="Chromosome 2"/>
</dbReference>
<reference evidence="5" key="1">
    <citation type="journal article" date="2016" name="G3 (Bethesda)">
        <title>First Draft Assembly and Annotation of the Genome of a California Endemic Oak Quercus lobata Nee (Fagaceae).</title>
        <authorList>
            <person name="Sork V.L."/>
            <person name="Fitz-Gibbon S.T."/>
            <person name="Puiu D."/>
            <person name="Crepeau M."/>
            <person name="Gugger P.F."/>
            <person name="Sherman R."/>
            <person name="Stevens K."/>
            <person name="Langley C.H."/>
            <person name="Pellegrini M."/>
            <person name="Salzberg S.L."/>
        </authorList>
    </citation>
    <scope>NUCLEOTIDE SEQUENCE [LARGE SCALE GENOMIC DNA]</scope>
    <source>
        <strain evidence="5">cv. SW786</strain>
    </source>
</reference>
<evidence type="ECO:0000313" key="4">
    <source>
        <dbReference type="EnsemblPlants" id="QL02p025510:mrna"/>
    </source>
</evidence>
<evidence type="ECO:0000313" key="5">
    <source>
        <dbReference type="Proteomes" id="UP000594261"/>
    </source>
</evidence>
<dbReference type="InterPro" id="IPR020843">
    <property type="entry name" value="ER"/>
</dbReference>
<dbReference type="SUPFAM" id="SSF50129">
    <property type="entry name" value="GroES-like"/>
    <property type="match status" value="1"/>
</dbReference>
<keyword evidence="1" id="KW-0521">NADP</keyword>
<dbReference type="PANTHER" id="PTHR48106">
    <property type="entry name" value="QUINONE OXIDOREDUCTASE PIG3-RELATED"/>
    <property type="match status" value="1"/>
</dbReference>
<evidence type="ECO:0000259" key="3">
    <source>
        <dbReference type="SMART" id="SM00829"/>
    </source>
</evidence>
<accession>A0A7N2KUF7</accession>
<dbReference type="Gramene" id="QL02p025510:mrna">
    <property type="protein sequence ID" value="QL02p025510:mrna"/>
    <property type="gene ID" value="QL02p025510"/>
</dbReference>
<dbReference type="GO" id="GO:0005829">
    <property type="term" value="C:cytosol"/>
    <property type="evidence" value="ECO:0007669"/>
    <property type="project" value="TreeGrafter"/>
</dbReference>
<dbReference type="Gene3D" id="3.90.180.10">
    <property type="entry name" value="Medium-chain alcohol dehydrogenases, catalytic domain"/>
    <property type="match status" value="2"/>
</dbReference>
<dbReference type="FunCoup" id="A0A7N2KUF7">
    <property type="interactions" value="2427"/>
</dbReference>
<dbReference type="Pfam" id="PF08240">
    <property type="entry name" value="ADH_N"/>
    <property type="match status" value="1"/>
</dbReference>
<dbReference type="Pfam" id="PF13602">
    <property type="entry name" value="ADH_zinc_N_2"/>
    <property type="match status" value="1"/>
</dbReference>
<dbReference type="CDD" id="cd05286">
    <property type="entry name" value="QOR2"/>
    <property type="match status" value="1"/>
</dbReference>
<organism evidence="4 5">
    <name type="scientific">Quercus lobata</name>
    <name type="common">Valley oak</name>
    <dbReference type="NCBI Taxonomy" id="97700"/>
    <lineage>
        <taxon>Eukaryota</taxon>
        <taxon>Viridiplantae</taxon>
        <taxon>Streptophyta</taxon>
        <taxon>Embryophyta</taxon>
        <taxon>Tracheophyta</taxon>
        <taxon>Spermatophyta</taxon>
        <taxon>Magnoliopsida</taxon>
        <taxon>eudicotyledons</taxon>
        <taxon>Gunneridae</taxon>
        <taxon>Pentapetalae</taxon>
        <taxon>rosids</taxon>
        <taxon>fabids</taxon>
        <taxon>Fagales</taxon>
        <taxon>Fagaceae</taxon>
        <taxon>Quercus</taxon>
    </lineage>
</organism>
<keyword evidence="5" id="KW-1185">Reference proteome</keyword>
<dbReference type="GO" id="GO:0035925">
    <property type="term" value="F:mRNA 3'-UTR AU-rich region binding"/>
    <property type="evidence" value="ECO:0007669"/>
    <property type="project" value="TreeGrafter"/>
</dbReference>
<dbReference type="InterPro" id="IPR011032">
    <property type="entry name" value="GroES-like_sf"/>
</dbReference>
<feature type="domain" description="Enoyl reductase (ER)" evidence="3">
    <location>
        <begin position="11"/>
        <end position="433"/>
    </location>
</feature>
<dbReference type="SMART" id="SM00829">
    <property type="entry name" value="PKS_ER"/>
    <property type="match status" value="1"/>
</dbReference>
<dbReference type="InParanoid" id="A0A7N2KUF7"/>
<evidence type="ECO:0000256" key="2">
    <source>
        <dbReference type="ARBA" id="ARBA00023002"/>
    </source>
</evidence>
<dbReference type="Pfam" id="PF00107">
    <property type="entry name" value="ADH_zinc_N"/>
    <property type="match status" value="1"/>
</dbReference>
<proteinExistence type="predicted"/>
<dbReference type="EnsemblPlants" id="QL02p025510:mrna">
    <property type="protein sequence ID" value="QL02p025510:mrna"/>
    <property type="gene ID" value="QL02p025510"/>
</dbReference>